<dbReference type="GO" id="GO:0004190">
    <property type="term" value="F:aspartic-type endopeptidase activity"/>
    <property type="evidence" value="ECO:0007669"/>
    <property type="project" value="InterPro"/>
</dbReference>
<evidence type="ECO:0000256" key="2">
    <source>
        <dbReference type="SAM" id="MobiDB-lite"/>
    </source>
</evidence>
<dbReference type="EMBL" id="CAVLGL010000083">
    <property type="protein sequence ID" value="CAK1588913.1"/>
    <property type="molecule type" value="Genomic_DNA"/>
</dbReference>
<evidence type="ECO:0000259" key="3">
    <source>
        <dbReference type="PROSITE" id="PS50175"/>
    </source>
</evidence>
<dbReference type="SUPFAM" id="SSF50630">
    <property type="entry name" value="Acid proteases"/>
    <property type="match status" value="1"/>
</dbReference>
<dbReference type="Proteomes" id="UP001314205">
    <property type="component" value="Unassembled WGS sequence"/>
</dbReference>
<dbReference type="GO" id="GO:0006508">
    <property type="term" value="P:proteolysis"/>
    <property type="evidence" value="ECO:0007669"/>
    <property type="project" value="InterPro"/>
</dbReference>
<feature type="compositionally biased region" description="Basic and acidic residues" evidence="2">
    <location>
        <begin position="7"/>
        <end position="24"/>
    </location>
</feature>
<dbReference type="InterPro" id="IPR001995">
    <property type="entry name" value="Peptidase_A2_cat"/>
</dbReference>
<dbReference type="InterPro" id="IPR018061">
    <property type="entry name" value="Retropepsins"/>
</dbReference>
<dbReference type="InterPro" id="IPR021109">
    <property type="entry name" value="Peptidase_aspartic_dom_sf"/>
</dbReference>
<dbReference type="CDD" id="cd00303">
    <property type="entry name" value="retropepsin_like"/>
    <property type="match status" value="1"/>
</dbReference>
<keyword evidence="5" id="KW-1185">Reference proteome</keyword>
<dbReference type="PROSITE" id="PS50175">
    <property type="entry name" value="ASP_PROT_RETROV"/>
    <property type="match status" value="1"/>
</dbReference>
<dbReference type="Gene3D" id="3.10.10.10">
    <property type="entry name" value="HIV Type 1 Reverse Transcriptase, subunit A, domain 1"/>
    <property type="match status" value="1"/>
</dbReference>
<feature type="domain" description="Peptidase A2" evidence="3">
    <location>
        <begin position="80"/>
        <end position="117"/>
    </location>
</feature>
<dbReference type="AlphaFoldDB" id="A0AAV1L0U7"/>
<reference evidence="4 5" key="1">
    <citation type="submission" date="2023-11" db="EMBL/GenBank/DDBJ databases">
        <authorList>
            <person name="Hedman E."/>
            <person name="Englund M."/>
            <person name="Stromberg M."/>
            <person name="Nyberg Akerstrom W."/>
            <person name="Nylinder S."/>
            <person name="Jareborg N."/>
            <person name="Kallberg Y."/>
            <person name="Kronander E."/>
        </authorList>
    </citation>
    <scope>NUCLEOTIDE SEQUENCE [LARGE SCALE GENOMIC DNA]</scope>
</reference>
<sequence length="272" mass="30726">MFGRSMKSTEESTTHSQEVNDHSSCDGYVGSHDGPHLTAASTSNSENYNGEVMQIVNNTCTDKTDTLKPVKMIMVCNLRVKALVESGSDVNIISSECYEVLGQTKAENNNTILSGIGQCKIKSVGKCYLQFIADDQYFDGVFHIISSDYVPYNVIIGHDFLKGVIMLMKDGAVRFYLKDDEWMKCMTVDKCDHAFSVGPMTDPELKKQVHQLIYQYGQPVQKKEAPIQLKIVLKDDILVTHRPRRLSLKEQEIVEKQVSEWLDKKIIRVSFS</sequence>
<dbReference type="Pfam" id="PF00077">
    <property type="entry name" value="RVP"/>
    <property type="match status" value="1"/>
</dbReference>
<keyword evidence="1" id="KW-0378">Hydrolase</keyword>
<gene>
    <name evidence="4" type="ORF">PARMNEM_LOCUS9489</name>
</gene>
<proteinExistence type="predicted"/>
<organism evidence="4 5">
    <name type="scientific">Parnassius mnemosyne</name>
    <name type="common">clouded apollo</name>
    <dbReference type="NCBI Taxonomy" id="213953"/>
    <lineage>
        <taxon>Eukaryota</taxon>
        <taxon>Metazoa</taxon>
        <taxon>Ecdysozoa</taxon>
        <taxon>Arthropoda</taxon>
        <taxon>Hexapoda</taxon>
        <taxon>Insecta</taxon>
        <taxon>Pterygota</taxon>
        <taxon>Neoptera</taxon>
        <taxon>Endopterygota</taxon>
        <taxon>Lepidoptera</taxon>
        <taxon>Glossata</taxon>
        <taxon>Ditrysia</taxon>
        <taxon>Papilionoidea</taxon>
        <taxon>Papilionidae</taxon>
        <taxon>Parnassiinae</taxon>
        <taxon>Parnassini</taxon>
        <taxon>Parnassius</taxon>
        <taxon>Driopa</taxon>
    </lineage>
</organism>
<protein>
    <recommendedName>
        <fullName evidence="3">Peptidase A2 domain-containing protein</fullName>
    </recommendedName>
</protein>
<evidence type="ECO:0000313" key="4">
    <source>
        <dbReference type="EMBL" id="CAK1588913.1"/>
    </source>
</evidence>
<evidence type="ECO:0000256" key="1">
    <source>
        <dbReference type="ARBA" id="ARBA00022801"/>
    </source>
</evidence>
<feature type="region of interest" description="Disordered" evidence="2">
    <location>
        <begin position="1"/>
        <end position="27"/>
    </location>
</feature>
<evidence type="ECO:0000313" key="5">
    <source>
        <dbReference type="Proteomes" id="UP001314205"/>
    </source>
</evidence>
<name>A0AAV1L0U7_9NEOP</name>
<accession>A0AAV1L0U7</accession>
<dbReference type="Gene3D" id="2.40.70.10">
    <property type="entry name" value="Acid Proteases"/>
    <property type="match status" value="1"/>
</dbReference>
<comment type="caution">
    <text evidence="4">The sequence shown here is derived from an EMBL/GenBank/DDBJ whole genome shotgun (WGS) entry which is preliminary data.</text>
</comment>